<keyword evidence="2" id="KW-1185">Reference proteome</keyword>
<evidence type="ECO:0000313" key="2">
    <source>
        <dbReference type="Proteomes" id="UP000828251"/>
    </source>
</evidence>
<dbReference type="Proteomes" id="UP000828251">
    <property type="component" value="Unassembled WGS sequence"/>
</dbReference>
<evidence type="ECO:0000313" key="1">
    <source>
        <dbReference type="EMBL" id="KAH1081748.1"/>
    </source>
</evidence>
<sequence length="68" mass="7431">QIGLGRVDHTAWPRILHDPFGQACVSHMTSLGHHTAVSCAHVMRARPGLVKQTAVHCHTTYHTGDHTS</sequence>
<accession>A0A9D3VEV3</accession>
<feature type="non-terminal residue" evidence="1">
    <location>
        <position position="68"/>
    </location>
</feature>
<dbReference type="EMBL" id="JAIQCV010000007">
    <property type="protein sequence ID" value="KAH1081748.1"/>
    <property type="molecule type" value="Genomic_DNA"/>
</dbReference>
<dbReference type="AlphaFoldDB" id="A0A9D3VEV3"/>
<gene>
    <name evidence="1" type="ORF">J1N35_021509</name>
</gene>
<proteinExistence type="predicted"/>
<protein>
    <submittedName>
        <fullName evidence="1">Uncharacterized protein</fullName>
    </submittedName>
</protein>
<organism evidence="1 2">
    <name type="scientific">Gossypium stocksii</name>
    <dbReference type="NCBI Taxonomy" id="47602"/>
    <lineage>
        <taxon>Eukaryota</taxon>
        <taxon>Viridiplantae</taxon>
        <taxon>Streptophyta</taxon>
        <taxon>Embryophyta</taxon>
        <taxon>Tracheophyta</taxon>
        <taxon>Spermatophyta</taxon>
        <taxon>Magnoliopsida</taxon>
        <taxon>eudicotyledons</taxon>
        <taxon>Gunneridae</taxon>
        <taxon>Pentapetalae</taxon>
        <taxon>rosids</taxon>
        <taxon>malvids</taxon>
        <taxon>Malvales</taxon>
        <taxon>Malvaceae</taxon>
        <taxon>Malvoideae</taxon>
        <taxon>Gossypium</taxon>
    </lineage>
</organism>
<comment type="caution">
    <text evidence="1">The sequence shown here is derived from an EMBL/GenBank/DDBJ whole genome shotgun (WGS) entry which is preliminary data.</text>
</comment>
<name>A0A9D3VEV3_9ROSI</name>
<feature type="non-terminal residue" evidence="1">
    <location>
        <position position="1"/>
    </location>
</feature>
<reference evidence="1 2" key="1">
    <citation type="journal article" date="2021" name="Plant Biotechnol. J.">
        <title>Multi-omics assisted identification of the key and species-specific regulatory components of drought-tolerant mechanisms in Gossypium stocksii.</title>
        <authorList>
            <person name="Yu D."/>
            <person name="Ke L."/>
            <person name="Zhang D."/>
            <person name="Wu Y."/>
            <person name="Sun Y."/>
            <person name="Mei J."/>
            <person name="Sun J."/>
            <person name="Sun Y."/>
        </authorList>
    </citation>
    <scope>NUCLEOTIDE SEQUENCE [LARGE SCALE GENOMIC DNA]</scope>
    <source>
        <strain evidence="2">cv. E1</strain>
        <tissue evidence="1">Leaf</tissue>
    </source>
</reference>